<evidence type="ECO:0000256" key="5">
    <source>
        <dbReference type="ARBA" id="ARBA00023030"/>
    </source>
</evidence>
<comment type="caution">
    <text evidence="10">The sequence shown here is derived from an EMBL/GenBank/DDBJ whole genome shotgun (WGS) entry which is preliminary data.</text>
</comment>
<dbReference type="InterPro" id="IPR029034">
    <property type="entry name" value="Cystine-knot_cytokine"/>
</dbReference>
<comment type="subcellular location">
    <subcellularLocation>
        <location evidence="1">Secreted</location>
    </subcellularLocation>
</comment>
<dbReference type="Gene3D" id="2.10.90.10">
    <property type="entry name" value="Cystine-knot cytokines"/>
    <property type="match status" value="1"/>
</dbReference>
<dbReference type="InterPro" id="IPR043401">
    <property type="entry name" value="GDNF_fam"/>
</dbReference>
<accession>A0AAD9DRI6</accession>
<evidence type="ECO:0000256" key="1">
    <source>
        <dbReference type="ARBA" id="ARBA00004613"/>
    </source>
</evidence>
<evidence type="ECO:0000256" key="2">
    <source>
        <dbReference type="ARBA" id="ARBA00009832"/>
    </source>
</evidence>
<dbReference type="PROSITE" id="PS51362">
    <property type="entry name" value="TGF_BETA_2"/>
    <property type="match status" value="1"/>
</dbReference>
<dbReference type="Proteomes" id="UP001239994">
    <property type="component" value="Unassembled WGS sequence"/>
</dbReference>
<name>A0AAD9DRI6_9TELE</name>
<dbReference type="SUPFAM" id="SSF57501">
    <property type="entry name" value="Cystine-knot cytokines"/>
    <property type="match status" value="1"/>
</dbReference>
<dbReference type="AlphaFoldDB" id="A0AAD9DRI6"/>
<keyword evidence="8" id="KW-0812">Transmembrane</keyword>
<dbReference type="InterPro" id="IPR001839">
    <property type="entry name" value="TGF-b_C"/>
</dbReference>
<evidence type="ECO:0000256" key="4">
    <source>
        <dbReference type="ARBA" id="ARBA00022729"/>
    </source>
</evidence>
<feature type="domain" description="TGF-beta family profile" evidence="9">
    <location>
        <begin position="332"/>
        <end position="450"/>
    </location>
</feature>
<proteinExistence type="inferred from homology"/>
<dbReference type="GO" id="GO:0030971">
    <property type="term" value="F:receptor tyrosine kinase binding"/>
    <property type="evidence" value="ECO:0007669"/>
    <property type="project" value="InterPro"/>
</dbReference>
<evidence type="ECO:0000256" key="8">
    <source>
        <dbReference type="SAM" id="Phobius"/>
    </source>
</evidence>
<keyword evidence="8" id="KW-0472">Membrane</keyword>
<sequence>MCCTKPEVSVSGRNRGWIEVQADLGRTAGEAVPRARRRACECERCAPSLAGLKDLSGQRRPEWPITKHSRLAGITYGDTCARSMAGHLLPKLVEPRRVAEDPERFVAKELIQDQGAEGHVCSSTRALHNSREACEFCTSPAESSTRTPTAQQCWWVTGQVPVWELLKHDTDRQRLTSYPAKASTMREDGQDGSGSSLGRVVHLPPDTGRVCEFGTDVITITITIAIIIIIIIIITTATIPAQNKGSSAGGASNRGHGLPPDKVILKGDIISLYYPANQKRSVQARTTDTAEHRHGEEEFLKVSYLFQSFTEGKVQRVIGTLVERQGVSASRRGRRTRRARKEPRACSLHEVQLTVTELGLGYDSDETVSFRYCSGWCDGRRRNYDLVMEHVRLGEASRRRARRRGRAKAEPAHHGPCCRPIKYEKKMSFFDNNERFFTIKNVSAKECGCV</sequence>
<dbReference type="CDD" id="cd19383">
    <property type="entry name" value="TGF_beta_Neurturin"/>
    <property type="match status" value="1"/>
</dbReference>
<protein>
    <recommendedName>
        <fullName evidence="9">TGF-beta family profile domain-containing protein</fullName>
    </recommendedName>
</protein>
<feature type="transmembrane region" description="Helical" evidence="8">
    <location>
        <begin position="217"/>
        <end position="239"/>
    </location>
</feature>
<comment type="similarity">
    <text evidence="2">Belongs to the TGF-beta family. GDNF subfamily.</text>
</comment>
<dbReference type="PANTHER" id="PTHR12173">
    <property type="entry name" value="GDNF SUBFAMILY OF TGF-BETA FAMILY"/>
    <property type="match status" value="1"/>
</dbReference>
<dbReference type="Pfam" id="PF00019">
    <property type="entry name" value="TGF_beta"/>
    <property type="match status" value="1"/>
</dbReference>
<keyword evidence="4" id="KW-0732">Signal</keyword>
<dbReference type="EMBL" id="JAROKS010000021">
    <property type="protein sequence ID" value="KAK1790084.1"/>
    <property type="molecule type" value="Genomic_DNA"/>
</dbReference>
<gene>
    <name evidence="10" type="ORF">P4O66_002390</name>
</gene>
<keyword evidence="3" id="KW-0964">Secreted</keyword>
<organism evidence="10 11">
    <name type="scientific">Electrophorus voltai</name>
    <dbReference type="NCBI Taxonomy" id="2609070"/>
    <lineage>
        <taxon>Eukaryota</taxon>
        <taxon>Metazoa</taxon>
        <taxon>Chordata</taxon>
        <taxon>Craniata</taxon>
        <taxon>Vertebrata</taxon>
        <taxon>Euteleostomi</taxon>
        <taxon>Actinopterygii</taxon>
        <taxon>Neopterygii</taxon>
        <taxon>Teleostei</taxon>
        <taxon>Ostariophysi</taxon>
        <taxon>Gymnotiformes</taxon>
        <taxon>Gymnotoidei</taxon>
        <taxon>Gymnotidae</taxon>
        <taxon>Electrophorus</taxon>
    </lineage>
</organism>
<dbReference type="GO" id="GO:0030116">
    <property type="term" value="F:glial cell-derived neurotrophic factor receptor binding"/>
    <property type="evidence" value="ECO:0007669"/>
    <property type="project" value="InterPro"/>
</dbReference>
<dbReference type="PANTHER" id="PTHR12173:SF3">
    <property type="entry name" value="NEURTURIN"/>
    <property type="match status" value="1"/>
</dbReference>
<evidence type="ECO:0000256" key="6">
    <source>
        <dbReference type="ARBA" id="ARBA00023157"/>
    </source>
</evidence>
<dbReference type="GO" id="GO:0005576">
    <property type="term" value="C:extracellular region"/>
    <property type="evidence" value="ECO:0007669"/>
    <property type="project" value="UniProtKB-SubCell"/>
</dbReference>
<keyword evidence="5 7" id="KW-0339">Growth factor</keyword>
<dbReference type="GO" id="GO:0048731">
    <property type="term" value="P:system development"/>
    <property type="evidence" value="ECO:0007669"/>
    <property type="project" value="UniProtKB-ARBA"/>
</dbReference>
<evidence type="ECO:0000256" key="7">
    <source>
        <dbReference type="RuleBase" id="RU000354"/>
    </source>
</evidence>
<evidence type="ECO:0000259" key="9">
    <source>
        <dbReference type="PROSITE" id="PS51362"/>
    </source>
</evidence>
<reference evidence="10" key="1">
    <citation type="submission" date="2023-03" db="EMBL/GenBank/DDBJ databases">
        <title>Electrophorus voltai genome.</title>
        <authorList>
            <person name="Bian C."/>
        </authorList>
    </citation>
    <scope>NUCLEOTIDE SEQUENCE</scope>
    <source>
        <strain evidence="10">CB-2022</strain>
        <tissue evidence="10">Muscle</tissue>
    </source>
</reference>
<evidence type="ECO:0000313" key="10">
    <source>
        <dbReference type="EMBL" id="KAK1790084.1"/>
    </source>
</evidence>
<keyword evidence="8" id="KW-1133">Transmembrane helix</keyword>
<keyword evidence="11" id="KW-1185">Reference proteome</keyword>
<evidence type="ECO:0000256" key="3">
    <source>
        <dbReference type="ARBA" id="ARBA00022525"/>
    </source>
</evidence>
<keyword evidence="6" id="KW-1015">Disulfide bond</keyword>
<dbReference type="GO" id="GO:0008083">
    <property type="term" value="F:growth factor activity"/>
    <property type="evidence" value="ECO:0007669"/>
    <property type="project" value="UniProtKB-KW"/>
</dbReference>
<evidence type="ECO:0000313" key="11">
    <source>
        <dbReference type="Proteomes" id="UP001239994"/>
    </source>
</evidence>